<dbReference type="Gene3D" id="2.60.120.10">
    <property type="entry name" value="Jelly Rolls"/>
    <property type="match status" value="1"/>
</dbReference>
<dbReference type="InterPro" id="IPR013096">
    <property type="entry name" value="Cupin_2"/>
</dbReference>
<dbReference type="SUPFAM" id="SSF51215">
    <property type="entry name" value="Regulatory protein AraC"/>
    <property type="match status" value="1"/>
</dbReference>
<keyword evidence="3" id="KW-0804">Transcription</keyword>
<dbReference type="EMBL" id="CP115667">
    <property type="protein sequence ID" value="WBW49527.1"/>
    <property type="molecule type" value="Genomic_DNA"/>
</dbReference>
<reference evidence="5 6" key="1">
    <citation type="submission" date="2023-01" db="EMBL/GenBank/DDBJ databases">
        <authorList>
            <person name="Lee S.H."/>
            <person name="Jung H.S."/>
            <person name="Yun J.U."/>
        </authorList>
    </citation>
    <scope>NUCLEOTIDE SEQUENCE [LARGE SCALE GENOMIC DNA]</scope>
    <source>
        <strain evidence="5 6">CBA3646</strain>
    </source>
</reference>
<protein>
    <submittedName>
        <fullName evidence="5">AraC family transcriptional regulator</fullName>
    </submittedName>
</protein>
<dbReference type="Pfam" id="PF07883">
    <property type="entry name" value="Cupin_2"/>
    <property type="match status" value="1"/>
</dbReference>
<dbReference type="PANTHER" id="PTHR43280:SF2">
    <property type="entry name" value="HTH-TYPE TRANSCRIPTIONAL REGULATOR EXSA"/>
    <property type="match status" value="1"/>
</dbReference>
<dbReference type="PANTHER" id="PTHR43280">
    <property type="entry name" value="ARAC-FAMILY TRANSCRIPTIONAL REGULATOR"/>
    <property type="match status" value="1"/>
</dbReference>
<dbReference type="SUPFAM" id="SSF46689">
    <property type="entry name" value="Homeodomain-like"/>
    <property type="match status" value="1"/>
</dbReference>
<dbReference type="RefSeq" id="WP_271191059.1">
    <property type="nucleotide sequence ID" value="NZ_CP115667.1"/>
</dbReference>
<keyword evidence="1" id="KW-0805">Transcription regulation</keyword>
<dbReference type="SMART" id="SM00342">
    <property type="entry name" value="HTH_ARAC"/>
    <property type="match status" value="1"/>
</dbReference>
<organism evidence="5 6">
    <name type="scientific">Peptoniphilus equinus</name>
    <dbReference type="NCBI Taxonomy" id="3016343"/>
    <lineage>
        <taxon>Bacteria</taxon>
        <taxon>Bacillati</taxon>
        <taxon>Bacillota</taxon>
        <taxon>Tissierellia</taxon>
        <taxon>Tissierellales</taxon>
        <taxon>Peptoniphilaceae</taxon>
        <taxon>Peptoniphilus</taxon>
    </lineage>
</organism>
<dbReference type="Pfam" id="PF12833">
    <property type="entry name" value="HTH_18"/>
    <property type="match status" value="1"/>
</dbReference>
<keyword evidence="6" id="KW-1185">Reference proteome</keyword>
<dbReference type="PROSITE" id="PS01124">
    <property type="entry name" value="HTH_ARAC_FAMILY_2"/>
    <property type="match status" value="1"/>
</dbReference>
<dbReference type="InterPro" id="IPR018060">
    <property type="entry name" value="HTH_AraC"/>
</dbReference>
<gene>
    <name evidence="5" type="ORF">O6R05_05825</name>
</gene>
<feature type="domain" description="HTH araC/xylS-type" evidence="4">
    <location>
        <begin position="174"/>
        <end position="272"/>
    </location>
</feature>
<evidence type="ECO:0000256" key="2">
    <source>
        <dbReference type="ARBA" id="ARBA00023125"/>
    </source>
</evidence>
<accession>A0ABY7QRY5</accession>
<evidence type="ECO:0000313" key="5">
    <source>
        <dbReference type="EMBL" id="WBW49527.1"/>
    </source>
</evidence>
<dbReference type="InterPro" id="IPR014710">
    <property type="entry name" value="RmlC-like_jellyroll"/>
</dbReference>
<evidence type="ECO:0000259" key="4">
    <source>
        <dbReference type="PROSITE" id="PS01124"/>
    </source>
</evidence>
<evidence type="ECO:0000313" key="6">
    <source>
        <dbReference type="Proteomes" id="UP001210339"/>
    </source>
</evidence>
<dbReference type="InterPro" id="IPR037923">
    <property type="entry name" value="HTH-like"/>
</dbReference>
<evidence type="ECO:0000256" key="3">
    <source>
        <dbReference type="ARBA" id="ARBA00023163"/>
    </source>
</evidence>
<dbReference type="Proteomes" id="UP001210339">
    <property type="component" value="Chromosome"/>
</dbReference>
<sequence length="282" mass="32599">MRNVDTSVEAIGTSESHYVLTHWHDAIELVLILEGDVNCLINGQTLDLHEGDVCIINRNQLHRMFCNEGDSGKFLSVELNKKLFTSEPAIRQKYIDPLYGDGNFACRVIPAQSICAKELAKLMRSVGELQRERPEGYELRLVAYLHLIWQKLYLLYAQEHNIETHVSEDMMLYRKMVNFIYKHYGEKLYVTDIAGVANISRSKSYAIFKKYTLQTPMEFLNLYRLERSAAMLRETDEAIATVAQKCGFGQQSYFGNLFYQQYCMTPKTYREASRDDAPQPSM</sequence>
<evidence type="ECO:0000256" key="1">
    <source>
        <dbReference type="ARBA" id="ARBA00023015"/>
    </source>
</evidence>
<proteinExistence type="predicted"/>
<dbReference type="InterPro" id="IPR009057">
    <property type="entry name" value="Homeodomain-like_sf"/>
</dbReference>
<name>A0ABY7QRY5_9FIRM</name>
<keyword evidence="2" id="KW-0238">DNA-binding</keyword>
<dbReference type="Gene3D" id="1.10.10.60">
    <property type="entry name" value="Homeodomain-like"/>
    <property type="match status" value="2"/>
</dbReference>